<evidence type="ECO:0000256" key="1">
    <source>
        <dbReference type="SAM" id="Coils"/>
    </source>
</evidence>
<organism evidence="2">
    <name type="scientific">viral metagenome</name>
    <dbReference type="NCBI Taxonomy" id="1070528"/>
    <lineage>
        <taxon>unclassified sequences</taxon>
        <taxon>metagenomes</taxon>
        <taxon>organismal metagenomes</taxon>
    </lineage>
</organism>
<feature type="coiled-coil region" evidence="1">
    <location>
        <begin position="91"/>
        <end position="150"/>
    </location>
</feature>
<accession>A0A6C0BKF0</accession>
<sequence>MTESNPRELLFDAFCRYLQYQHVHGNAIGISTKKIRDNYKNTLCQLLAEIENDRILNRLSESDKYTKTWNRYLTYLETRETTFFHQLSADLHQLRQSVEHVEQTVRDTSNQQTQNSNELKQSVEQLQHQMDQTNQRLDKTDQRLDQIVNMLERYMGQNQQIHTQI</sequence>
<evidence type="ECO:0000313" key="2">
    <source>
        <dbReference type="EMBL" id="QHS92231.1"/>
    </source>
</evidence>
<keyword evidence="1" id="KW-0175">Coiled coil</keyword>
<reference evidence="2" key="1">
    <citation type="journal article" date="2020" name="Nature">
        <title>Giant virus diversity and host interactions through global metagenomics.</title>
        <authorList>
            <person name="Schulz F."/>
            <person name="Roux S."/>
            <person name="Paez-Espino D."/>
            <person name="Jungbluth S."/>
            <person name="Walsh D.A."/>
            <person name="Denef V.J."/>
            <person name="McMahon K.D."/>
            <person name="Konstantinidis K.T."/>
            <person name="Eloe-Fadrosh E.A."/>
            <person name="Kyrpides N.C."/>
            <person name="Woyke T."/>
        </authorList>
    </citation>
    <scope>NUCLEOTIDE SEQUENCE</scope>
    <source>
        <strain evidence="2">GVMAG-M-3300014204-73</strain>
    </source>
</reference>
<dbReference type="Gene3D" id="1.10.287.950">
    <property type="entry name" value="Methyl-accepting chemotaxis protein"/>
    <property type="match status" value="1"/>
</dbReference>
<evidence type="ECO:0008006" key="3">
    <source>
        <dbReference type="Google" id="ProtNLM"/>
    </source>
</evidence>
<dbReference type="EMBL" id="MN739177">
    <property type="protein sequence ID" value="QHS92231.1"/>
    <property type="molecule type" value="Genomic_DNA"/>
</dbReference>
<proteinExistence type="predicted"/>
<name>A0A6C0BKF0_9ZZZZ</name>
<dbReference type="AlphaFoldDB" id="A0A6C0BKF0"/>
<protein>
    <recommendedName>
        <fullName evidence="3">t-SNARE coiled-coil homology domain-containing protein</fullName>
    </recommendedName>
</protein>